<sequence length="213" mass="24019">MSNYVAFKSIEYFILNGFWRDAIEMVKKNPETVSILEKDNDDQICSLLYIASFFNESHDLMKILLEFGADPNTEAESSGGATPLGNSIYNSDCKEEMNNIENIILLVSAGADLRKFDEAGNTPLHAAVYVGRPDIVEFLLISGADPFQKNLYGDDIFEYIIFHQKSSRRMKDIYGDTVFGLVESCDDAIMKEIKEIIDEFLKRKLVFPGSCPP</sequence>
<keyword evidence="5" id="KW-1185">Reference proteome</keyword>
<keyword evidence="1" id="KW-0677">Repeat</keyword>
<evidence type="ECO:0000313" key="4">
    <source>
        <dbReference type="EMBL" id="MCW5321088.1"/>
    </source>
</evidence>
<accession>A0ABT3KS10</accession>
<evidence type="ECO:0000256" key="2">
    <source>
        <dbReference type="ARBA" id="ARBA00023043"/>
    </source>
</evidence>
<comment type="caution">
    <text evidence="4">The sequence shown here is derived from an EMBL/GenBank/DDBJ whole genome shotgun (WGS) entry which is preliminary data.</text>
</comment>
<dbReference type="PROSITE" id="PS50297">
    <property type="entry name" value="ANK_REP_REGION"/>
    <property type="match status" value="1"/>
</dbReference>
<proteinExistence type="predicted"/>
<name>A0ABT3KS10_9BURK</name>
<keyword evidence="2 3" id="KW-0040">ANK repeat</keyword>
<dbReference type="PROSITE" id="PS50088">
    <property type="entry name" value="ANK_REPEAT"/>
    <property type="match status" value="1"/>
</dbReference>
<dbReference type="InterPro" id="IPR036770">
    <property type="entry name" value="Ankyrin_rpt-contain_sf"/>
</dbReference>
<dbReference type="Proteomes" id="UP001208935">
    <property type="component" value="Unassembled WGS sequence"/>
</dbReference>
<dbReference type="EMBL" id="QZCW01000001">
    <property type="protein sequence ID" value="MCW5321088.1"/>
    <property type="molecule type" value="Genomic_DNA"/>
</dbReference>
<dbReference type="Gene3D" id="1.25.40.20">
    <property type="entry name" value="Ankyrin repeat-containing domain"/>
    <property type="match status" value="1"/>
</dbReference>
<feature type="repeat" description="ANK" evidence="3">
    <location>
        <begin position="119"/>
        <end position="151"/>
    </location>
</feature>
<dbReference type="PANTHER" id="PTHR24171">
    <property type="entry name" value="ANKYRIN REPEAT DOMAIN-CONTAINING PROTEIN 39-RELATED"/>
    <property type="match status" value="1"/>
</dbReference>
<dbReference type="SUPFAM" id="SSF48403">
    <property type="entry name" value="Ankyrin repeat"/>
    <property type="match status" value="1"/>
</dbReference>
<reference evidence="5" key="1">
    <citation type="submission" date="2023-07" db="EMBL/GenBank/DDBJ databases">
        <title>Verminephrobacter genomes.</title>
        <authorList>
            <person name="Lund M.B."/>
        </authorList>
    </citation>
    <scope>NUCLEOTIDE SEQUENCE [LARGE SCALE GENOMIC DNA]</scope>
    <source>
        <strain evidence="5">AtM5-05</strain>
    </source>
</reference>
<evidence type="ECO:0000256" key="3">
    <source>
        <dbReference type="PROSITE-ProRule" id="PRU00023"/>
    </source>
</evidence>
<dbReference type="Pfam" id="PF12796">
    <property type="entry name" value="Ank_2"/>
    <property type="match status" value="1"/>
</dbReference>
<gene>
    <name evidence="4" type="ORF">D5039_07905</name>
</gene>
<evidence type="ECO:0000313" key="5">
    <source>
        <dbReference type="Proteomes" id="UP001208935"/>
    </source>
</evidence>
<organism evidence="4 5">
    <name type="scientific">Verminephrobacter aporrectodeae subsp. tuberculatae</name>
    <dbReference type="NCBI Taxonomy" id="1110392"/>
    <lineage>
        <taxon>Bacteria</taxon>
        <taxon>Pseudomonadati</taxon>
        <taxon>Pseudomonadota</taxon>
        <taxon>Betaproteobacteria</taxon>
        <taxon>Burkholderiales</taxon>
        <taxon>Comamonadaceae</taxon>
        <taxon>Verminephrobacter</taxon>
    </lineage>
</organism>
<protein>
    <submittedName>
        <fullName evidence="4">Ankyrin repeat domain-containing protein</fullName>
    </submittedName>
</protein>
<dbReference type="InterPro" id="IPR002110">
    <property type="entry name" value="Ankyrin_rpt"/>
</dbReference>
<dbReference type="SMART" id="SM00248">
    <property type="entry name" value="ANK"/>
    <property type="match status" value="3"/>
</dbReference>
<evidence type="ECO:0000256" key="1">
    <source>
        <dbReference type="ARBA" id="ARBA00022737"/>
    </source>
</evidence>
<dbReference type="PANTHER" id="PTHR24171:SF8">
    <property type="entry name" value="BRCA1-ASSOCIATED RING DOMAIN PROTEIN 1"/>
    <property type="match status" value="1"/>
</dbReference>
<dbReference type="RefSeq" id="WP_265665717.1">
    <property type="nucleotide sequence ID" value="NZ_RCAQ01000109.1"/>
</dbReference>